<keyword evidence="7" id="KW-1185">Reference proteome</keyword>
<feature type="transmembrane region" description="Helical" evidence="5">
    <location>
        <begin position="290"/>
        <end position="310"/>
    </location>
</feature>
<feature type="transmembrane region" description="Helical" evidence="5">
    <location>
        <begin position="100"/>
        <end position="122"/>
    </location>
</feature>
<evidence type="ECO:0000256" key="3">
    <source>
        <dbReference type="ARBA" id="ARBA00022989"/>
    </source>
</evidence>
<dbReference type="CDD" id="cd09325">
    <property type="entry name" value="TDT_C4-dicarb_trans"/>
    <property type="match status" value="1"/>
</dbReference>
<organism evidence="6 7">
    <name type="scientific">Biostraticola tofi</name>
    <dbReference type="NCBI Taxonomy" id="466109"/>
    <lineage>
        <taxon>Bacteria</taxon>
        <taxon>Pseudomonadati</taxon>
        <taxon>Pseudomonadota</taxon>
        <taxon>Gammaproteobacteria</taxon>
        <taxon>Enterobacterales</taxon>
        <taxon>Bruguierivoracaceae</taxon>
        <taxon>Biostraticola</taxon>
    </lineage>
</organism>
<dbReference type="GO" id="GO:0005886">
    <property type="term" value="C:plasma membrane"/>
    <property type="evidence" value="ECO:0007669"/>
    <property type="project" value="TreeGrafter"/>
</dbReference>
<evidence type="ECO:0000256" key="5">
    <source>
        <dbReference type="SAM" id="Phobius"/>
    </source>
</evidence>
<dbReference type="PANTHER" id="PTHR37955:SF1">
    <property type="entry name" value="DEP DOMAIN-CONTAINING PROTEIN"/>
    <property type="match status" value="1"/>
</dbReference>
<dbReference type="PANTHER" id="PTHR37955">
    <property type="entry name" value="TELLURITE RESISTANCE PROTEIN TEHA"/>
    <property type="match status" value="1"/>
</dbReference>
<feature type="transmembrane region" description="Helical" evidence="5">
    <location>
        <begin position="218"/>
        <end position="240"/>
    </location>
</feature>
<dbReference type="InterPro" id="IPR038665">
    <property type="entry name" value="Voltage-dep_anion_channel_sf"/>
</dbReference>
<sequence>MMRNTVRLLLKNVPTPMAGLALGIASLGWCLENALALSGAGQLAGAVIAALLLLALTGKFLLHPTLLSEDLRHAVVGSVVPTYAMGWMVVSKALSAYCPVAGQILWLAAVAVHLVCLVVFIWHRSQAFRLHHMVPSWFVPPVGIIVAAVASPGGPFNPMANLLLDIGMMCYTVMLPVMLYRLIFCDEIADAAKPTIAIMAAPASLSLAGYLTVVEHPSLLICAVLLGIALLMTAITYVAFIRLLRLPFSPGFAAFTFPMAIGATALYKLAHYLGEWPLAQGYARQLHRLATIEVTIATVIIGYVIVRYLMNYLVQVKPPLLQQ</sequence>
<dbReference type="GO" id="GO:0046583">
    <property type="term" value="F:monoatomic cation efflux transmembrane transporter activity"/>
    <property type="evidence" value="ECO:0007669"/>
    <property type="project" value="TreeGrafter"/>
</dbReference>
<accession>A0A4R3Z449</accession>
<evidence type="ECO:0000313" key="6">
    <source>
        <dbReference type="EMBL" id="TCV99828.1"/>
    </source>
</evidence>
<feature type="transmembrane region" description="Helical" evidence="5">
    <location>
        <begin position="134"/>
        <end position="150"/>
    </location>
</feature>
<evidence type="ECO:0000256" key="1">
    <source>
        <dbReference type="ARBA" id="ARBA00004141"/>
    </source>
</evidence>
<feature type="transmembrane region" description="Helical" evidence="5">
    <location>
        <begin position="46"/>
        <end position="62"/>
    </location>
</feature>
<feature type="transmembrane region" description="Helical" evidence="5">
    <location>
        <begin position="162"/>
        <end position="183"/>
    </location>
</feature>
<dbReference type="AlphaFoldDB" id="A0A4R3Z449"/>
<evidence type="ECO:0000313" key="7">
    <source>
        <dbReference type="Proteomes" id="UP000295719"/>
    </source>
</evidence>
<comment type="subcellular location">
    <subcellularLocation>
        <location evidence="1">Membrane</location>
        <topology evidence="1">Multi-pass membrane protein</topology>
    </subcellularLocation>
</comment>
<keyword evidence="4 5" id="KW-0472">Membrane</keyword>
<name>A0A4R3Z449_9GAMM</name>
<proteinExistence type="predicted"/>
<feature type="transmembrane region" description="Helical" evidence="5">
    <location>
        <begin position="74"/>
        <end position="94"/>
    </location>
</feature>
<dbReference type="InterPro" id="IPR004695">
    <property type="entry name" value="SLAC1/Mae1/Ssu1/TehA"/>
</dbReference>
<reference evidence="6 7" key="1">
    <citation type="submission" date="2019-03" db="EMBL/GenBank/DDBJ databases">
        <title>Genomic Encyclopedia of Type Strains, Phase IV (KMG-IV): sequencing the most valuable type-strain genomes for metagenomic binning, comparative biology and taxonomic classification.</title>
        <authorList>
            <person name="Goeker M."/>
        </authorList>
    </citation>
    <scope>NUCLEOTIDE SEQUENCE [LARGE SCALE GENOMIC DNA]</scope>
    <source>
        <strain evidence="6 7">DSM 19580</strain>
    </source>
</reference>
<gene>
    <name evidence="6" type="ORF">EDC52_101165</name>
</gene>
<dbReference type="InterPro" id="IPR052951">
    <property type="entry name" value="Tellurite_res_ion_channel"/>
</dbReference>
<dbReference type="Gene3D" id="1.50.10.150">
    <property type="entry name" value="Voltage-dependent anion channel"/>
    <property type="match status" value="1"/>
</dbReference>
<keyword evidence="3 5" id="KW-1133">Transmembrane helix</keyword>
<dbReference type="EMBL" id="SMCR01000001">
    <property type="protein sequence ID" value="TCV99828.1"/>
    <property type="molecule type" value="Genomic_DNA"/>
</dbReference>
<feature type="transmembrane region" description="Helical" evidence="5">
    <location>
        <begin position="252"/>
        <end position="270"/>
    </location>
</feature>
<dbReference type="Pfam" id="PF03595">
    <property type="entry name" value="SLAC1"/>
    <property type="match status" value="1"/>
</dbReference>
<protein>
    <submittedName>
        <fullName evidence="6">Tellurite resistance protein TehA-like permease</fullName>
    </submittedName>
</protein>
<evidence type="ECO:0000256" key="2">
    <source>
        <dbReference type="ARBA" id="ARBA00022692"/>
    </source>
</evidence>
<feature type="transmembrane region" description="Helical" evidence="5">
    <location>
        <begin position="195"/>
        <end position="212"/>
    </location>
</feature>
<dbReference type="Proteomes" id="UP000295719">
    <property type="component" value="Unassembled WGS sequence"/>
</dbReference>
<comment type="caution">
    <text evidence="6">The sequence shown here is derived from an EMBL/GenBank/DDBJ whole genome shotgun (WGS) entry which is preliminary data.</text>
</comment>
<keyword evidence="2 5" id="KW-0812">Transmembrane</keyword>
<evidence type="ECO:0000256" key="4">
    <source>
        <dbReference type="ARBA" id="ARBA00023136"/>
    </source>
</evidence>